<keyword evidence="2" id="KW-1185">Reference proteome</keyword>
<organism evidence="1 2">
    <name type="scientific">Streptomyces roseochromogenus subsp. oscitans DS 12.976</name>
    <dbReference type="NCBI Taxonomy" id="1352936"/>
    <lineage>
        <taxon>Bacteria</taxon>
        <taxon>Bacillati</taxon>
        <taxon>Actinomycetota</taxon>
        <taxon>Actinomycetes</taxon>
        <taxon>Kitasatosporales</taxon>
        <taxon>Streptomycetaceae</taxon>
        <taxon>Streptomyces</taxon>
    </lineage>
</organism>
<reference evidence="1 2" key="1">
    <citation type="journal article" date="2014" name="Genome Announc.">
        <title>Draft Genome Sequence of Streptomyces roseochromogenes subsp. oscitans DS 12.976, Producer of the Aminocoumarin Antibiotic Clorobiocin.</title>
        <authorList>
            <person name="Ruckert C."/>
            <person name="Kalinowski J."/>
            <person name="Heide L."/>
            <person name="Apel A.K."/>
        </authorList>
    </citation>
    <scope>NUCLEOTIDE SEQUENCE [LARGE SCALE GENOMIC DNA]</scope>
    <source>
        <strain evidence="1 2">DS 12.976</strain>
    </source>
</reference>
<dbReference type="STRING" id="1352936.M878_43945"/>
<accession>V6JIA7</accession>
<dbReference type="HOGENOM" id="CLU_1408072_0_0_11"/>
<dbReference type="Proteomes" id="UP000017984">
    <property type="component" value="Chromosome"/>
</dbReference>
<dbReference type="AlphaFoldDB" id="V6JIA7"/>
<dbReference type="EMBL" id="AWQX01000386">
    <property type="protein sequence ID" value="EST18871.1"/>
    <property type="molecule type" value="Genomic_DNA"/>
</dbReference>
<name>V6JIA7_STRRC</name>
<comment type="caution">
    <text evidence="1">The sequence shown here is derived from an EMBL/GenBank/DDBJ whole genome shotgun (WGS) entry which is preliminary data.</text>
</comment>
<protein>
    <recommendedName>
        <fullName evidence="3">PknH-like extracellular domain-containing protein</fullName>
    </recommendedName>
</protein>
<sequence>MWTGEDLSTLLLSAGDLPKGKAYKVQKGYPINSGTHFGGPISKPVQARCDWLMSTTWSEASNVGPASYAASYFANAAQEEYLEEIDSYRSTDAWTAMARLKNYARSCSTFRDTDGPPITVTAATKPLPGLGDDSLEVDMTSNVNSVGGHITVVSRIGHDIIFSGSTGTRSQAIQMAEENAGKLASAVKAKTGN</sequence>
<proteinExistence type="predicted"/>
<evidence type="ECO:0008006" key="3">
    <source>
        <dbReference type="Google" id="ProtNLM"/>
    </source>
</evidence>
<gene>
    <name evidence="1" type="ORF">M878_43945</name>
</gene>
<evidence type="ECO:0000313" key="2">
    <source>
        <dbReference type="Proteomes" id="UP000017984"/>
    </source>
</evidence>
<evidence type="ECO:0000313" key="1">
    <source>
        <dbReference type="EMBL" id="EST18871.1"/>
    </source>
</evidence>